<evidence type="ECO:0000256" key="3">
    <source>
        <dbReference type="ARBA" id="ARBA00022516"/>
    </source>
</evidence>
<dbReference type="PANTHER" id="PTHR42853">
    <property type="entry name" value="ACETYL-COENZYME A CARBOXYLASE CARBOXYL TRANSFERASE SUBUNIT ALPHA"/>
    <property type="match status" value="1"/>
</dbReference>
<dbReference type="UniPathway" id="UPA00655">
    <property type="reaction ID" value="UER00711"/>
</dbReference>
<sequence>MKEKEDFYHAEKNIVAFKEKIDKFQSSEKKDKREKIAQLEKQIEIEWAKINPHFTPINIVQIARHPKRPYTLDYIEYLTEDFMEIHGDRRAGDDPAIVAGLGFYRGSTVCFIGHQKGRTTKERIDRNFGQPNPEGYRKALRIMKLAEKFGHPVVTLIDTPGAYPGIKAEEQGQAEAIAYNLREISKLKIPVVNVVIGEGGSGGALAVGVGDATFMLEYSFYSVISPEGCAAILWKDQKAVTKAAENLKISAKDLLGMGIIDKIIAEPPGGAHIDREQTFKNVDKVLNMTLKKLQQISPEERLKMRYKKYREIGVFTEK</sequence>
<dbReference type="PANTHER" id="PTHR42853:SF3">
    <property type="entry name" value="ACETYL-COENZYME A CARBOXYLASE CARBOXYL TRANSFERASE SUBUNIT ALPHA, CHLOROPLASTIC"/>
    <property type="match status" value="1"/>
</dbReference>
<dbReference type="GO" id="GO:2001295">
    <property type="term" value="P:malonyl-CoA biosynthetic process"/>
    <property type="evidence" value="ECO:0007669"/>
    <property type="project" value="UniProtKB-UniPathway"/>
</dbReference>
<dbReference type="AlphaFoldDB" id="A0A0F9SHL4"/>
<reference evidence="12" key="1">
    <citation type="journal article" date="2015" name="Nature">
        <title>Complex archaea that bridge the gap between prokaryotes and eukaryotes.</title>
        <authorList>
            <person name="Spang A."/>
            <person name="Saw J.H."/>
            <person name="Jorgensen S.L."/>
            <person name="Zaremba-Niedzwiedzka K."/>
            <person name="Martijn J."/>
            <person name="Lind A.E."/>
            <person name="van Eijk R."/>
            <person name="Schleper C."/>
            <person name="Guy L."/>
            <person name="Ettema T.J."/>
        </authorList>
    </citation>
    <scope>NUCLEOTIDE SEQUENCE</scope>
</reference>
<dbReference type="GO" id="GO:0016743">
    <property type="term" value="F:carboxyl- or carbamoyltransferase activity"/>
    <property type="evidence" value="ECO:0007669"/>
    <property type="project" value="InterPro"/>
</dbReference>
<feature type="domain" description="CoA carboxyltransferase C-terminal" evidence="11">
    <location>
        <begin position="31"/>
        <end position="292"/>
    </location>
</feature>
<keyword evidence="6" id="KW-0276">Fatty acid metabolism</keyword>
<keyword evidence="8" id="KW-0443">Lipid metabolism</keyword>
<dbReference type="InterPro" id="IPR011763">
    <property type="entry name" value="COA_CT_C"/>
</dbReference>
<keyword evidence="4" id="KW-0808">Transferase</keyword>
<dbReference type="EC" id="2.1.3.15" evidence="2"/>
<evidence type="ECO:0000256" key="1">
    <source>
        <dbReference type="ARBA" id="ARBA00004956"/>
    </source>
</evidence>
<evidence type="ECO:0000256" key="4">
    <source>
        <dbReference type="ARBA" id="ARBA00022679"/>
    </source>
</evidence>
<accession>A0A0F9SHL4</accession>
<evidence type="ECO:0000256" key="10">
    <source>
        <dbReference type="ARBA" id="ARBA00049152"/>
    </source>
</evidence>
<dbReference type="NCBIfam" id="NF041504">
    <property type="entry name" value="AccA_sub"/>
    <property type="match status" value="1"/>
</dbReference>
<keyword evidence="5" id="KW-0547">Nucleotide-binding</keyword>
<gene>
    <name evidence="12" type="ORF">LCGC14_0773400</name>
</gene>
<dbReference type="PRINTS" id="PR01069">
    <property type="entry name" value="ACCCTRFRASEA"/>
</dbReference>
<evidence type="ECO:0000256" key="6">
    <source>
        <dbReference type="ARBA" id="ARBA00022832"/>
    </source>
</evidence>
<organism evidence="12">
    <name type="scientific">marine sediment metagenome</name>
    <dbReference type="NCBI Taxonomy" id="412755"/>
    <lineage>
        <taxon>unclassified sequences</taxon>
        <taxon>metagenomes</taxon>
        <taxon>ecological metagenomes</taxon>
    </lineage>
</organism>
<evidence type="ECO:0000256" key="9">
    <source>
        <dbReference type="ARBA" id="ARBA00023160"/>
    </source>
</evidence>
<dbReference type="GO" id="GO:0006633">
    <property type="term" value="P:fatty acid biosynthetic process"/>
    <property type="evidence" value="ECO:0007669"/>
    <property type="project" value="UniProtKB-KW"/>
</dbReference>
<dbReference type="Pfam" id="PF03255">
    <property type="entry name" value="ACCA"/>
    <property type="match status" value="1"/>
</dbReference>
<keyword evidence="7" id="KW-0067">ATP-binding</keyword>
<dbReference type="GO" id="GO:0003989">
    <property type="term" value="F:acetyl-CoA carboxylase activity"/>
    <property type="evidence" value="ECO:0007669"/>
    <property type="project" value="InterPro"/>
</dbReference>
<dbReference type="PROSITE" id="PS50989">
    <property type="entry name" value="COA_CT_CTER"/>
    <property type="match status" value="1"/>
</dbReference>
<name>A0A0F9SHL4_9ZZZZ</name>
<dbReference type="InterPro" id="IPR001095">
    <property type="entry name" value="Acetyl_CoA_COase_a_su"/>
</dbReference>
<dbReference type="HAMAP" id="MF_00823">
    <property type="entry name" value="AcetylCoA_CT_alpha"/>
    <property type="match status" value="1"/>
</dbReference>
<dbReference type="NCBIfam" id="TIGR00513">
    <property type="entry name" value="accA"/>
    <property type="match status" value="1"/>
</dbReference>
<keyword evidence="3" id="KW-0444">Lipid biosynthesis</keyword>
<evidence type="ECO:0000313" key="12">
    <source>
        <dbReference type="EMBL" id="KKN36456.1"/>
    </source>
</evidence>
<comment type="caution">
    <text evidence="12">The sequence shown here is derived from an EMBL/GenBank/DDBJ whole genome shotgun (WGS) entry which is preliminary data.</text>
</comment>
<dbReference type="EMBL" id="LAZR01001964">
    <property type="protein sequence ID" value="KKN36456.1"/>
    <property type="molecule type" value="Genomic_DNA"/>
</dbReference>
<comment type="pathway">
    <text evidence="1">Lipid metabolism; malonyl-CoA biosynthesis; malonyl-CoA from acetyl-CoA: step 1/1.</text>
</comment>
<dbReference type="NCBIfam" id="NF004344">
    <property type="entry name" value="PRK05724.1"/>
    <property type="match status" value="1"/>
</dbReference>
<evidence type="ECO:0000256" key="8">
    <source>
        <dbReference type="ARBA" id="ARBA00023098"/>
    </source>
</evidence>
<dbReference type="GO" id="GO:0009317">
    <property type="term" value="C:acetyl-CoA carboxylase complex"/>
    <property type="evidence" value="ECO:0007669"/>
    <property type="project" value="InterPro"/>
</dbReference>
<comment type="catalytic activity">
    <reaction evidence="10">
        <text>N(6)-carboxybiotinyl-L-lysyl-[protein] + acetyl-CoA = N(6)-biotinyl-L-lysyl-[protein] + malonyl-CoA</text>
        <dbReference type="Rhea" id="RHEA:54728"/>
        <dbReference type="Rhea" id="RHEA-COMP:10505"/>
        <dbReference type="Rhea" id="RHEA-COMP:10506"/>
        <dbReference type="ChEBI" id="CHEBI:57288"/>
        <dbReference type="ChEBI" id="CHEBI:57384"/>
        <dbReference type="ChEBI" id="CHEBI:83144"/>
        <dbReference type="ChEBI" id="CHEBI:83145"/>
        <dbReference type="EC" id="2.1.3.15"/>
    </reaction>
</comment>
<protein>
    <recommendedName>
        <fullName evidence="2">acetyl-CoA carboxytransferase</fullName>
        <ecNumber evidence="2">2.1.3.15</ecNumber>
    </recommendedName>
</protein>
<evidence type="ECO:0000256" key="5">
    <source>
        <dbReference type="ARBA" id="ARBA00022741"/>
    </source>
</evidence>
<dbReference type="GO" id="GO:0005524">
    <property type="term" value="F:ATP binding"/>
    <property type="evidence" value="ECO:0007669"/>
    <property type="project" value="UniProtKB-KW"/>
</dbReference>
<dbReference type="SUPFAM" id="SSF52096">
    <property type="entry name" value="ClpP/crotonase"/>
    <property type="match status" value="1"/>
</dbReference>
<evidence type="ECO:0000256" key="7">
    <source>
        <dbReference type="ARBA" id="ARBA00022840"/>
    </source>
</evidence>
<evidence type="ECO:0000256" key="2">
    <source>
        <dbReference type="ARBA" id="ARBA00011883"/>
    </source>
</evidence>
<proteinExistence type="inferred from homology"/>
<dbReference type="InterPro" id="IPR029045">
    <property type="entry name" value="ClpP/crotonase-like_dom_sf"/>
</dbReference>
<dbReference type="Gene3D" id="3.90.226.10">
    <property type="entry name" value="2-enoyl-CoA Hydratase, Chain A, domain 1"/>
    <property type="match status" value="1"/>
</dbReference>
<evidence type="ECO:0000259" key="11">
    <source>
        <dbReference type="PROSITE" id="PS50989"/>
    </source>
</evidence>
<keyword evidence="9" id="KW-0275">Fatty acid biosynthesis</keyword>